<feature type="transmembrane region" description="Helical" evidence="5">
    <location>
        <begin position="15"/>
        <end position="32"/>
    </location>
</feature>
<dbReference type="InterPro" id="IPR051533">
    <property type="entry name" value="WaaL-like"/>
</dbReference>
<keyword evidence="4 5" id="KW-0472">Membrane</keyword>
<feature type="transmembrane region" description="Helical" evidence="5">
    <location>
        <begin position="398"/>
        <end position="418"/>
    </location>
</feature>
<evidence type="ECO:0000256" key="3">
    <source>
        <dbReference type="ARBA" id="ARBA00022989"/>
    </source>
</evidence>
<dbReference type="RefSeq" id="WP_106931848.1">
    <property type="nucleotide sequence ID" value="NZ_PYFT01000001.1"/>
</dbReference>
<comment type="subcellular location">
    <subcellularLocation>
        <location evidence="1">Membrane</location>
        <topology evidence="1">Multi-pass membrane protein</topology>
    </subcellularLocation>
</comment>
<organism evidence="7 8">
    <name type="scientific">Adhaeribacter arboris</name>
    <dbReference type="NCBI Taxonomy" id="2072846"/>
    <lineage>
        <taxon>Bacteria</taxon>
        <taxon>Pseudomonadati</taxon>
        <taxon>Bacteroidota</taxon>
        <taxon>Cytophagia</taxon>
        <taxon>Cytophagales</taxon>
        <taxon>Hymenobacteraceae</taxon>
        <taxon>Adhaeribacter</taxon>
    </lineage>
</organism>
<evidence type="ECO:0000256" key="5">
    <source>
        <dbReference type="SAM" id="Phobius"/>
    </source>
</evidence>
<feature type="transmembrane region" description="Helical" evidence="5">
    <location>
        <begin position="235"/>
        <end position="252"/>
    </location>
</feature>
<reference evidence="7 8" key="1">
    <citation type="submission" date="2018-03" db="EMBL/GenBank/DDBJ databases">
        <title>Adhaeribacter sp. HMF7605 Genome sequencing and assembly.</title>
        <authorList>
            <person name="Kang H."/>
            <person name="Kang J."/>
            <person name="Cha I."/>
            <person name="Kim H."/>
            <person name="Joh K."/>
        </authorList>
    </citation>
    <scope>NUCLEOTIDE SEQUENCE [LARGE SCALE GENOMIC DNA]</scope>
    <source>
        <strain evidence="7 8">HMF7605</strain>
    </source>
</reference>
<evidence type="ECO:0000313" key="8">
    <source>
        <dbReference type="Proteomes" id="UP000240357"/>
    </source>
</evidence>
<dbReference type="Pfam" id="PF04932">
    <property type="entry name" value="Wzy_C"/>
    <property type="match status" value="1"/>
</dbReference>
<dbReference type="PANTHER" id="PTHR37422:SF13">
    <property type="entry name" value="LIPOPOLYSACCHARIDE BIOSYNTHESIS PROTEIN PA4999-RELATED"/>
    <property type="match status" value="1"/>
</dbReference>
<dbReference type="Proteomes" id="UP000240357">
    <property type="component" value="Unassembled WGS sequence"/>
</dbReference>
<dbReference type="GO" id="GO:0016020">
    <property type="term" value="C:membrane"/>
    <property type="evidence" value="ECO:0007669"/>
    <property type="project" value="UniProtKB-SubCell"/>
</dbReference>
<dbReference type="OrthoDB" id="871774at2"/>
<feature type="transmembrane region" description="Helical" evidence="5">
    <location>
        <begin position="279"/>
        <end position="297"/>
    </location>
</feature>
<feature type="transmembrane region" description="Helical" evidence="5">
    <location>
        <begin position="82"/>
        <end position="102"/>
    </location>
</feature>
<keyword evidence="3 5" id="KW-1133">Transmembrane helix</keyword>
<evidence type="ECO:0000313" key="7">
    <source>
        <dbReference type="EMBL" id="PSR55667.1"/>
    </source>
</evidence>
<evidence type="ECO:0000259" key="6">
    <source>
        <dbReference type="Pfam" id="PF04932"/>
    </source>
</evidence>
<evidence type="ECO:0000256" key="4">
    <source>
        <dbReference type="ARBA" id="ARBA00023136"/>
    </source>
</evidence>
<sequence length="480" mass="54255">MIFVGPSTGNGPLKIYLAFSALLLATISLAIYKQNIYFLIPPLALVVLGIALTNYAVLFYLLLLAIPFSMEVDLPGGFGTDLFSEPLIILLAACYVGSWLLGKNPDKHLMQHPLIKLLLLFFLWSVVTTLFSADYLRSGKYLVAKTWYLLVFVFLAGDLVQNPATWRRFLYFLISALGVVVTITLIRHAAVGFTFAAANKIVAPFLRNHVMYGVLSAAALPYAVYLTLQQKTTRGRIIPGIISCLLLAGVLASYTRASWLSLPLAVLYGLVIRFRLTRYLLACILLISLAAVIYLSANYRYMQYAPEYEKTIFNKDDIRKHLQATYTLRDVSGMERVYRWIAAARMIADRPFTGSGPNTFYPEYLKYTVSRFTTYVSDNPEQSTVHNYFLLQFAEQGYVGGILFLIFMGYILLLPEKIYHRTTQPEHRRTVLAVALCIFIIAVHLFLNELLETDKIGSLFYLSLAVLIRLDEWTAERTVN</sequence>
<proteinExistence type="predicted"/>
<gene>
    <name evidence="7" type="ORF">AHMF7605_20240</name>
</gene>
<feature type="domain" description="O-antigen ligase-related" evidence="6">
    <location>
        <begin position="243"/>
        <end position="405"/>
    </location>
</feature>
<dbReference type="InterPro" id="IPR007016">
    <property type="entry name" value="O-antigen_ligase-rel_domated"/>
</dbReference>
<feature type="transmembrane region" description="Helical" evidence="5">
    <location>
        <begin position="169"/>
        <end position="190"/>
    </location>
</feature>
<dbReference type="AlphaFoldDB" id="A0A2T2YJI2"/>
<dbReference type="EMBL" id="PYFT01000001">
    <property type="protein sequence ID" value="PSR55667.1"/>
    <property type="molecule type" value="Genomic_DNA"/>
</dbReference>
<keyword evidence="8" id="KW-1185">Reference proteome</keyword>
<comment type="caution">
    <text evidence="7">The sequence shown here is derived from an EMBL/GenBank/DDBJ whole genome shotgun (WGS) entry which is preliminary data.</text>
</comment>
<feature type="transmembrane region" description="Helical" evidence="5">
    <location>
        <begin position="210"/>
        <end position="228"/>
    </location>
</feature>
<keyword evidence="2 5" id="KW-0812">Transmembrane</keyword>
<feature type="transmembrane region" description="Helical" evidence="5">
    <location>
        <begin position="430"/>
        <end position="447"/>
    </location>
</feature>
<accession>A0A2T2YJI2</accession>
<name>A0A2T2YJI2_9BACT</name>
<evidence type="ECO:0000256" key="2">
    <source>
        <dbReference type="ARBA" id="ARBA00022692"/>
    </source>
</evidence>
<feature type="transmembrane region" description="Helical" evidence="5">
    <location>
        <begin position="114"/>
        <end position="133"/>
    </location>
</feature>
<protein>
    <recommendedName>
        <fullName evidence="6">O-antigen ligase-related domain-containing protein</fullName>
    </recommendedName>
</protein>
<evidence type="ECO:0000256" key="1">
    <source>
        <dbReference type="ARBA" id="ARBA00004141"/>
    </source>
</evidence>
<feature type="transmembrane region" description="Helical" evidence="5">
    <location>
        <begin position="44"/>
        <end position="70"/>
    </location>
</feature>
<feature type="transmembrane region" description="Helical" evidence="5">
    <location>
        <begin position="139"/>
        <end position="157"/>
    </location>
</feature>
<dbReference type="PANTHER" id="PTHR37422">
    <property type="entry name" value="TEICHURONIC ACID BIOSYNTHESIS PROTEIN TUAE"/>
    <property type="match status" value="1"/>
</dbReference>